<dbReference type="Gene3D" id="3.10.620.30">
    <property type="match status" value="1"/>
</dbReference>
<dbReference type="Pfam" id="PF11992">
    <property type="entry name" value="TgpA_N"/>
    <property type="match status" value="1"/>
</dbReference>
<evidence type="ECO:0000313" key="3">
    <source>
        <dbReference type="EMBL" id="RAO75090.1"/>
    </source>
</evidence>
<gene>
    <name evidence="3" type="ORF">CA260_13330</name>
</gene>
<evidence type="ECO:0000256" key="1">
    <source>
        <dbReference type="SAM" id="Phobius"/>
    </source>
</evidence>
<accession>A0A328NY44</accession>
<dbReference type="OrthoDB" id="9804872at2"/>
<dbReference type="SUPFAM" id="SSF54001">
    <property type="entry name" value="Cysteine proteinases"/>
    <property type="match status" value="1"/>
</dbReference>
<comment type="caution">
    <text evidence="3">The sequence shown here is derived from an EMBL/GenBank/DDBJ whole genome shotgun (WGS) entry which is preliminary data.</text>
</comment>
<evidence type="ECO:0000313" key="4">
    <source>
        <dbReference type="Proteomes" id="UP000248926"/>
    </source>
</evidence>
<dbReference type="InterPro" id="IPR025403">
    <property type="entry name" value="TgpA-like_C"/>
</dbReference>
<dbReference type="Pfam" id="PF13559">
    <property type="entry name" value="DUF4129"/>
    <property type="match status" value="1"/>
</dbReference>
<dbReference type="InterPro" id="IPR052901">
    <property type="entry name" value="Bact_TGase-like"/>
</dbReference>
<dbReference type="SMART" id="SM00460">
    <property type="entry name" value="TGc"/>
    <property type="match status" value="1"/>
</dbReference>
<dbReference type="InterPro" id="IPR021878">
    <property type="entry name" value="TgpA_N"/>
</dbReference>
<organism evidence="3 4">
    <name type="scientific">Dyella jiangningensis</name>
    <dbReference type="NCBI Taxonomy" id="1379159"/>
    <lineage>
        <taxon>Bacteria</taxon>
        <taxon>Pseudomonadati</taxon>
        <taxon>Pseudomonadota</taxon>
        <taxon>Gammaproteobacteria</taxon>
        <taxon>Lysobacterales</taxon>
        <taxon>Rhodanobacteraceae</taxon>
        <taxon>Dyella</taxon>
    </lineage>
</organism>
<dbReference type="Proteomes" id="UP000248926">
    <property type="component" value="Unassembled WGS sequence"/>
</dbReference>
<name>A0A328NY44_9GAMM</name>
<reference evidence="3 4" key="1">
    <citation type="journal article" date="2018" name="Genet. Mol. Biol.">
        <title>The genome sequence of Dyella jiangningensis FCAV SCS01 from a lignocellulose-decomposing microbial consortium metagenome reveals potential for biotechnological applications.</title>
        <authorList>
            <person name="Desiderato J.G."/>
            <person name="Alvarenga D.O."/>
            <person name="Constancio M.T.L."/>
            <person name="Alves L.M.C."/>
            <person name="Varani A.M."/>
        </authorList>
    </citation>
    <scope>NUCLEOTIDE SEQUENCE [LARGE SCALE GENOMIC DNA]</scope>
    <source>
        <strain evidence="3 4">FCAV SCS01</strain>
    </source>
</reference>
<dbReference type="InterPro" id="IPR038765">
    <property type="entry name" value="Papain-like_cys_pep_sf"/>
</dbReference>
<evidence type="ECO:0000259" key="2">
    <source>
        <dbReference type="SMART" id="SM00460"/>
    </source>
</evidence>
<keyword evidence="1" id="KW-0472">Membrane</keyword>
<dbReference type="InterPro" id="IPR002931">
    <property type="entry name" value="Transglutaminase-like"/>
</dbReference>
<proteinExistence type="predicted"/>
<feature type="transmembrane region" description="Helical" evidence="1">
    <location>
        <begin position="118"/>
        <end position="148"/>
    </location>
</feature>
<protein>
    <submittedName>
        <fullName evidence="3">Transglutaminase</fullName>
    </submittedName>
</protein>
<feature type="transmembrane region" description="Helical" evidence="1">
    <location>
        <begin position="548"/>
        <end position="569"/>
    </location>
</feature>
<feature type="domain" description="Transglutaminase-like" evidence="2">
    <location>
        <begin position="406"/>
        <end position="477"/>
    </location>
</feature>
<feature type="transmembrane region" description="Helical" evidence="1">
    <location>
        <begin position="67"/>
        <end position="84"/>
    </location>
</feature>
<dbReference type="RefSeq" id="WP_111983576.1">
    <property type="nucleotide sequence ID" value="NZ_NFZS01000004.1"/>
</dbReference>
<feature type="transmembrane region" description="Helical" evidence="1">
    <location>
        <begin position="168"/>
        <end position="189"/>
    </location>
</feature>
<sequence>MRRIAWFRRSAKVPLEARPFDLLCLTVAVVLAVHAPHMPIWLAAALAGTLGARWWQRRRRGGRAPALLKLPLVALLSGVVIFYYGSLFGREPGAALAVGLLVLKLLESETARDARVGAAFSCFALMSALLFDQGMVATVLVALGLLPALATLRALEPTHAAVPLPRELLPALGLLAASLPLALLAFVLVPRLSSPLWGTPNPGQARTGLSEDMSPGDFTDLLTDDRPAMRVSFDAAPPPTSQRYFRAYVMWNYDGRRWSHIGTGGTPGEVEHQSPLTRYTITLEASGQRVLPALDVPVEAPEQALLSFDYEVLSARPVNDTRTYTLRSASSYRLEPRLDDRERRRGLRLPAGFNPQTQALAQRWRAEFGSNDKAIVQAALKLFHDGGFSYTLAPAPLGRDAVDDFLFSTHEGFCEHYSSAFTVLMRAAGIPARVVTGYQGGYWNELGNYLLVRQSDAHAWSEVWLPGQGWRRVDPTAAVRPERVRLGAAAAATGEATGWSPSQWWLGLRNRWDVVNRWWNQGVIGFDTLRQHGLLTPFGLRDADPGMLGLLLAIGGSLFAALGLAWAMWKRPANDPARASMQLLERRLASLGVVRRHSEGPQHFFIRAARALPTHRAELERLMRTYLELRYAYDEPPAELLKNFRQAARDFRPRRMVK</sequence>
<keyword evidence="4" id="KW-1185">Reference proteome</keyword>
<dbReference type="Pfam" id="PF01841">
    <property type="entry name" value="Transglut_core"/>
    <property type="match status" value="1"/>
</dbReference>
<dbReference type="PANTHER" id="PTHR42736">
    <property type="entry name" value="PROTEIN-GLUTAMINE GAMMA-GLUTAMYLTRANSFERASE"/>
    <property type="match status" value="1"/>
</dbReference>
<dbReference type="PANTHER" id="PTHR42736:SF1">
    <property type="entry name" value="PROTEIN-GLUTAMINE GAMMA-GLUTAMYLTRANSFERASE"/>
    <property type="match status" value="1"/>
</dbReference>
<keyword evidence="1" id="KW-0812">Transmembrane</keyword>
<keyword evidence="1" id="KW-1133">Transmembrane helix</keyword>
<dbReference type="AlphaFoldDB" id="A0A328NY44"/>
<dbReference type="EMBL" id="NFZS01000004">
    <property type="protein sequence ID" value="RAO75090.1"/>
    <property type="molecule type" value="Genomic_DNA"/>
</dbReference>